<evidence type="ECO:0000313" key="2">
    <source>
        <dbReference type="EMBL" id="CAI6336110.1"/>
    </source>
</evidence>
<organism evidence="2 3">
    <name type="scientific">Periconia digitata</name>
    <dbReference type="NCBI Taxonomy" id="1303443"/>
    <lineage>
        <taxon>Eukaryota</taxon>
        <taxon>Fungi</taxon>
        <taxon>Dikarya</taxon>
        <taxon>Ascomycota</taxon>
        <taxon>Pezizomycotina</taxon>
        <taxon>Dothideomycetes</taxon>
        <taxon>Pleosporomycetidae</taxon>
        <taxon>Pleosporales</taxon>
        <taxon>Massarineae</taxon>
        <taxon>Periconiaceae</taxon>
        <taxon>Periconia</taxon>
    </lineage>
</organism>
<sequence length="168" mass="19403">MLYAICADWLIACDYVKARLGWIEWDLEMPHRFRSKGDSIDNSLSRLHTWRRVLPVYREMVTETLEQSLPAAGRLTSSPELSTEPGLDDVRRDFQRVLNALDELLSRVDRSTAVVMAEITIEDSRRQMQENHNLARLAWLATTFLPLSYITGLFSMQNDIADIRKTFG</sequence>
<keyword evidence="1" id="KW-0812">Transmembrane</keyword>
<evidence type="ECO:0000313" key="3">
    <source>
        <dbReference type="Proteomes" id="UP001152607"/>
    </source>
</evidence>
<dbReference type="GO" id="GO:0046873">
    <property type="term" value="F:metal ion transmembrane transporter activity"/>
    <property type="evidence" value="ECO:0007669"/>
    <property type="project" value="InterPro"/>
</dbReference>
<protein>
    <submittedName>
        <fullName evidence="2">Uncharacterized protein</fullName>
    </submittedName>
</protein>
<comment type="caution">
    <text evidence="2">The sequence shown here is derived from an EMBL/GenBank/DDBJ whole genome shotgun (WGS) entry which is preliminary data.</text>
</comment>
<dbReference type="EMBL" id="CAOQHR010000006">
    <property type="protein sequence ID" value="CAI6336110.1"/>
    <property type="molecule type" value="Genomic_DNA"/>
</dbReference>
<proteinExistence type="predicted"/>
<keyword evidence="3" id="KW-1185">Reference proteome</keyword>
<accession>A0A9W4XPL0</accession>
<dbReference type="AlphaFoldDB" id="A0A9W4XPL0"/>
<name>A0A9W4XPL0_9PLEO</name>
<feature type="transmembrane region" description="Helical" evidence="1">
    <location>
        <begin position="134"/>
        <end position="156"/>
    </location>
</feature>
<dbReference type="Pfam" id="PF01544">
    <property type="entry name" value="CorA"/>
    <property type="match status" value="1"/>
</dbReference>
<evidence type="ECO:0000256" key="1">
    <source>
        <dbReference type="SAM" id="Phobius"/>
    </source>
</evidence>
<gene>
    <name evidence="2" type="ORF">PDIGIT_LOCUS9201</name>
</gene>
<keyword evidence="1" id="KW-1133">Transmembrane helix</keyword>
<dbReference type="InterPro" id="IPR002523">
    <property type="entry name" value="MgTranspt_CorA/ZnTranspt_ZntB"/>
</dbReference>
<keyword evidence="1" id="KW-0472">Membrane</keyword>
<reference evidence="2" key="1">
    <citation type="submission" date="2023-01" db="EMBL/GenBank/DDBJ databases">
        <authorList>
            <person name="Van Ghelder C."/>
            <person name="Rancurel C."/>
        </authorList>
    </citation>
    <scope>NUCLEOTIDE SEQUENCE</scope>
    <source>
        <strain evidence="2">CNCM I-4278</strain>
    </source>
</reference>
<dbReference type="GO" id="GO:0016020">
    <property type="term" value="C:membrane"/>
    <property type="evidence" value="ECO:0007669"/>
    <property type="project" value="InterPro"/>
</dbReference>
<dbReference type="OrthoDB" id="3231000at2759"/>
<dbReference type="Proteomes" id="UP001152607">
    <property type="component" value="Unassembled WGS sequence"/>
</dbReference>
<dbReference type="Gene3D" id="1.20.58.340">
    <property type="entry name" value="Magnesium transport protein CorA, transmembrane region"/>
    <property type="match status" value="1"/>
</dbReference>